<sequence>MSNDRCACINHQGLLARHHFFKNIKPKENKPNRQTTEDFINDKSSHANLLYHRWLSGQPKYNYSKRLGISYISAIHARDANSILKLGNKHMYRKVLSNFQQIFSPNLRT</sequence>
<feature type="domain" description="DUF8211" evidence="1">
    <location>
        <begin position="46"/>
        <end position="109"/>
    </location>
</feature>
<dbReference type="InterPro" id="IPR058524">
    <property type="entry name" value="DUF8211"/>
</dbReference>
<evidence type="ECO:0000259" key="1">
    <source>
        <dbReference type="Pfam" id="PF26638"/>
    </source>
</evidence>
<evidence type="ECO:0000313" key="3">
    <source>
        <dbReference type="Proteomes" id="UP000234323"/>
    </source>
</evidence>
<proteinExistence type="predicted"/>
<organism evidence="2 3">
    <name type="scientific">Rhizophagus irregularis</name>
    <dbReference type="NCBI Taxonomy" id="588596"/>
    <lineage>
        <taxon>Eukaryota</taxon>
        <taxon>Fungi</taxon>
        <taxon>Fungi incertae sedis</taxon>
        <taxon>Mucoromycota</taxon>
        <taxon>Glomeromycotina</taxon>
        <taxon>Glomeromycetes</taxon>
        <taxon>Glomerales</taxon>
        <taxon>Glomeraceae</taxon>
        <taxon>Rhizophagus</taxon>
    </lineage>
</organism>
<gene>
    <name evidence="2" type="ORF">RhiirA4_471210</name>
</gene>
<name>A0A2I1H2Q7_9GLOM</name>
<dbReference type="AlphaFoldDB" id="A0A2I1H2Q7"/>
<accession>A0A2I1H2Q7</accession>
<comment type="caution">
    <text evidence="2">The sequence shown here is derived from an EMBL/GenBank/DDBJ whole genome shotgun (WGS) entry which is preliminary data.</text>
</comment>
<dbReference type="Pfam" id="PF26638">
    <property type="entry name" value="DUF8211"/>
    <property type="match status" value="1"/>
</dbReference>
<dbReference type="EMBL" id="LLXI01001337">
    <property type="protein sequence ID" value="PKY53158.1"/>
    <property type="molecule type" value="Genomic_DNA"/>
</dbReference>
<keyword evidence="3" id="KW-1185">Reference proteome</keyword>
<dbReference type="Proteomes" id="UP000234323">
    <property type="component" value="Unassembled WGS sequence"/>
</dbReference>
<reference evidence="2 3" key="1">
    <citation type="submission" date="2015-10" db="EMBL/GenBank/DDBJ databases">
        <title>Genome analyses suggest a sexual origin of heterokaryosis in a supposedly ancient asexual fungus.</title>
        <authorList>
            <person name="Ropars J."/>
            <person name="Sedzielewska K."/>
            <person name="Noel J."/>
            <person name="Charron P."/>
            <person name="Farinelli L."/>
            <person name="Marton T."/>
            <person name="Kruger M."/>
            <person name="Pelin A."/>
            <person name="Brachmann A."/>
            <person name="Corradi N."/>
        </authorList>
    </citation>
    <scope>NUCLEOTIDE SEQUENCE [LARGE SCALE GENOMIC DNA]</scope>
    <source>
        <strain evidence="2 3">A4</strain>
    </source>
</reference>
<evidence type="ECO:0000313" key="2">
    <source>
        <dbReference type="EMBL" id="PKY53158.1"/>
    </source>
</evidence>
<protein>
    <recommendedName>
        <fullName evidence="1">DUF8211 domain-containing protein</fullName>
    </recommendedName>
</protein>